<accession>A0A7K1LIM1</accession>
<keyword evidence="3" id="KW-1133">Transmembrane helix</keyword>
<evidence type="ECO:0000256" key="2">
    <source>
        <dbReference type="SAM" id="MobiDB-lite"/>
    </source>
</evidence>
<comment type="caution">
    <text evidence="5">The sequence shown here is derived from an EMBL/GenBank/DDBJ whole genome shotgun (WGS) entry which is preliminary data.</text>
</comment>
<keyword evidence="3" id="KW-0812">Transmembrane</keyword>
<keyword evidence="6" id="KW-1185">Reference proteome</keyword>
<evidence type="ECO:0000313" key="5">
    <source>
        <dbReference type="EMBL" id="MUN54950.1"/>
    </source>
</evidence>
<evidence type="ECO:0000256" key="3">
    <source>
        <dbReference type="SAM" id="Phobius"/>
    </source>
</evidence>
<protein>
    <submittedName>
        <fullName evidence="5">LytR family transcriptional regulator</fullName>
    </submittedName>
</protein>
<feature type="transmembrane region" description="Helical" evidence="3">
    <location>
        <begin position="48"/>
        <end position="67"/>
    </location>
</feature>
<dbReference type="Pfam" id="PF03816">
    <property type="entry name" value="LytR_cpsA_psr"/>
    <property type="match status" value="1"/>
</dbReference>
<feature type="domain" description="Cell envelope-related transcriptional attenuator" evidence="4">
    <location>
        <begin position="211"/>
        <end position="392"/>
    </location>
</feature>
<dbReference type="OrthoDB" id="3573673at2"/>
<dbReference type="PANTHER" id="PTHR33392">
    <property type="entry name" value="POLYISOPRENYL-TEICHOIC ACID--PEPTIDOGLYCAN TEICHOIC ACID TRANSFERASE TAGU"/>
    <property type="match status" value="1"/>
</dbReference>
<gene>
    <name evidence="5" type="ORF">GMA10_06950</name>
</gene>
<feature type="region of interest" description="Disordered" evidence="2">
    <location>
        <begin position="466"/>
        <end position="493"/>
    </location>
</feature>
<name>A0A7K1LIM1_9MICC</name>
<evidence type="ECO:0000256" key="1">
    <source>
        <dbReference type="ARBA" id="ARBA00006068"/>
    </source>
</evidence>
<dbReference type="RefSeq" id="WP_129315066.1">
    <property type="nucleotide sequence ID" value="NZ_NOIQ01000003.1"/>
</dbReference>
<evidence type="ECO:0000313" key="6">
    <source>
        <dbReference type="Proteomes" id="UP000462152"/>
    </source>
</evidence>
<dbReference type="InterPro" id="IPR004474">
    <property type="entry name" value="LytR_CpsA_psr"/>
</dbReference>
<feature type="compositionally biased region" description="Basic and acidic residues" evidence="2">
    <location>
        <begin position="466"/>
        <end position="475"/>
    </location>
</feature>
<feature type="region of interest" description="Disordered" evidence="2">
    <location>
        <begin position="22"/>
        <end position="41"/>
    </location>
</feature>
<dbReference type="PANTHER" id="PTHR33392:SF6">
    <property type="entry name" value="POLYISOPRENYL-TEICHOIC ACID--PEPTIDOGLYCAN TEICHOIC ACID TRANSFERASE TAGU"/>
    <property type="match status" value="1"/>
</dbReference>
<feature type="transmembrane region" description="Helical" evidence="3">
    <location>
        <begin position="108"/>
        <end position="135"/>
    </location>
</feature>
<dbReference type="EMBL" id="WOGT01000003">
    <property type="protein sequence ID" value="MUN54950.1"/>
    <property type="molecule type" value="Genomic_DNA"/>
</dbReference>
<organism evidence="5 6">
    <name type="scientific">Rothia koreensis</name>
    <dbReference type="NCBI Taxonomy" id="592378"/>
    <lineage>
        <taxon>Bacteria</taxon>
        <taxon>Bacillati</taxon>
        <taxon>Actinomycetota</taxon>
        <taxon>Actinomycetes</taxon>
        <taxon>Micrococcales</taxon>
        <taxon>Micrococcaceae</taxon>
        <taxon>Rothia</taxon>
    </lineage>
</organism>
<comment type="similarity">
    <text evidence="1">Belongs to the LytR/CpsA/Psr (LCP) family.</text>
</comment>
<keyword evidence="3" id="KW-0472">Membrane</keyword>
<dbReference type="Gene3D" id="3.40.630.190">
    <property type="entry name" value="LCP protein"/>
    <property type="match status" value="1"/>
</dbReference>
<evidence type="ECO:0000259" key="4">
    <source>
        <dbReference type="Pfam" id="PF03816"/>
    </source>
</evidence>
<proteinExistence type="inferred from homology"/>
<dbReference type="InterPro" id="IPR050922">
    <property type="entry name" value="LytR/CpsA/Psr_CW_biosynth"/>
</dbReference>
<sequence length="538" mass="58163">MTTPPSNHDPSDDIEAARGLDERAGSSRMTDPLRNPRSGGSVTRTKRAWLLLILTTVIPGSAQLVAGNRKVGRVALTVTLCVWALIVLLLLTWLVHRAWVIELVTGRFISLVLVIVLIALAIFWALLFFDTLRLIRPVLLAKGMRPAVIIGFVVLLFVTAGGVGYSAYLVNVGRGAVSGIFAQGPKMKPVDGRYNFLLMGGDAGDDRVGRRPDSMTVFSVDAKTGQAVTISLPRNMQNAQFAKDSPLWDVYPDGYNCGDECILNALYPDVANDHKDLYPHSKDPGAEAMKDAAEGITGLPIQSYVLVDMDGFSKLIDAMGGIDINVGGRVPIGGGHDEMTGEQNPIDGYIEPGKQHLDGFHALWYGRSREGASDYDREARQRCVQSAMLKQLDPQTVLTRFQDISEAGQKIIETDIPENQLSSFVDLGLKAKDHDLIQYGMAPPYFPEEFPTYPDYDEFRSSVDKVISDSKDGKTPEPQAAGEAGGGKTPVASVNPLVMAQVLGLSDQSQATDDAGTTKSLDVQQAAELTENGTCSVP</sequence>
<dbReference type="Proteomes" id="UP000462152">
    <property type="component" value="Unassembled WGS sequence"/>
</dbReference>
<feature type="transmembrane region" description="Helical" evidence="3">
    <location>
        <begin position="147"/>
        <end position="168"/>
    </location>
</feature>
<feature type="transmembrane region" description="Helical" evidence="3">
    <location>
        <begin position="74"/>
        <end position="96"/>
    </location>
</feature>
<reference evidence="5 6" key="1">
    <citation type="submission" date="2019-12" db="EMBL/GenBank/DDBJ databases">
        <authorList>
            <person name="Li J."/>
            <person name="Shi Y."/>
            <person name="Xu G."/>
            <person name="Xiao D."/>
            <person name="Ran X."/>
        </authorList>
    </citation>
    <scope>NUCLEOTIDE SEQUENCE [LARGE SCALE GENOMIC DNA]</scope>
    <source>
        <strain evidence="5 6">JCM 15915</strain>
    </source>
</reference>
<dbReference type="AlphaFoldDB" id="A0A7K1LIM1"/>
<dbReference type="NCBIfam" id="TIGR00350">
    <property type="entry name" value="lytR_cpsA_psr"/>
    <property type="match status" value="1"/>
</dbReference>